<evidence type="ECO:0000313" key="8">
    <source>
        <dbReference type="Proteomes" id="UP001190700"/>
    </source>
</evidence>
<dbReference type="AlphaFoldDB" id="A0AAE0KWF5"/>
<evidence type="ECO:0000256" key="1">
    <source>
        <dbReference type="ARBA" id="ARBA00004141"/>
    </source>
</evidence>
<dbReference type="PANTHER" id="PTHR21347">
    <property type="entry name" value="CLEFT LIP AND PALATE ASSOCIATED TRANSMEMBRANE PROTEIN-RELATED"/>
    <property type="match status" value="1"/>
</dbReference>
<reference evidence="7 8" key="1">
    <citation type="journal article" date="2015" name="Genome Biol. Evol.">
        <title>Comparative Genomics of a Bacterivorous Green Alga Reveals Evolutionary Causalities and Consequences of Phago-Mixotrophic Mode of Nutrition.</title>
        <authorList>
            <person name="Burns J.A."/>
            <person name="Paasch A."/>
            <person name="Narechania A."/>
            <person name="Kim E."/>
        </authorList>
    </citation>
    <scope>NUCLEOTIDE SEQUENCE [LARGE SCALE GENOMIC DNA]</scope>
    <source>
        <strain evidence="7 8">PLY_AMNH</strain>
    </source>
</reference>
<feature type="compositionally biased region" description="Low complexity" evidence="6">
    <location>
        <begin position="1"/>
        <end position="13"/>
    </location>
</feature>
<evidence type="ECO:0000256" key="4">
    <source>
        <dbReference type="ARBA" id="ARBA00022989"/>
    </source>
</evidence>
<keyword evidence="4" id="KW-1133">Transmembrane helix</keyword>
<comment type="caution">
    <text evidence="7">The sequence shown here is derived from an EMBL/GenBank/DDBJ whole genome shotgun (WGS) entry which is preliminary data.</text>
</comment>
<evidence type="ECO:0000313" key="7">
    <source>
        <dbReference type="EMBL" id="KAK3263237.1"/>
    </source>
</evidence>
<sequence length="356" mass="40032">MADPAPAQQQNDARGGGNNQQQSLFQSLFRGIIFYFIFQNFIKGSPQKPGEQKGQPLPPIKPLMRKGDFLDMWLYINEERLPSDIFNATSLYHFEENIMLGEETDSSFMKHIEVELTQSLLNNGSLYAHVFFARSGKSPDKADPAYEEGASWGKTHNLIEYKAPMKVKTERNLITSEEEDVEVETNQVLGKSTDEKQVISFFKPNITINIVDDFSTYPGSGIPPQLKDHLVLEPSSGHYYPTIFMNDFWLLKENWVPINDTLTDPLGLTLQIAPISLLKWQMMMQMEESFRTQSEFGAMGDGDSDELKPVHPYPLSCASHISTTKPTCKTTPLLPEPHGPPELLCDCPAGALPLCL</sequence>
<dbReference type="EMBL" id="LGRX02015618">
    <property type="protein sequence ID" value="KAK3263237.1"/>
    <property type="molecule type" value="Genomic_DNA"/>
</dbReference>
<name>A0AAE0KWF5_9CHLO</name>
<keyword evidence="8" id="KW-1185">Reference proteome</keyword>
<comment type="similarity">
    <text evidence="2">Belongs to the CLPTM1 family.</text>
</comment>
<evidence type="ECO:0000256" key="3">
    <source>
        <dbReference type="ARBA" id="ARBA00022692"/>
    </source>
</evidence>
<evidence type="ECO:0000256" key="6">
    <source>
        <dbReference type="SAM" id="MobiDB-lite"/>
    </source>
</evidence>
<gene>
    <name evidence="7" type="ORF">CYMTET_27944</name>
</gene>
<dbReference type="InterPro" id="IPR008429">
    <property type="entry name" value="CLPTM1"/>
</dbReference>
<keyword evidence="3" id="KW-0812">Transmembrane</keyword>
<evidence type="ECO:0000256" key="5">
    <source>
        <dbReference type="ARBA" id="ARBA00023136"/>
    </source>
</evidence>
<dbReference type="GO" id="GO:0012505">
    <property type="term" value="C:endomembrane system"/>
    <property type="evidence" value="ECO:0007669"/>
    <property type="project" value="TreeGrafter"/>
</dbReference>
<feature type="region of interest" description="Disordered" evidence="6">
    <location>
        <begin position="1"/>
        <end position="20"/>
    </location>
</feature>
<organism evidence="7 8">
    <name type="scientific">Cymbomonas tetramitiformis</name>
    <dbReference type="NCBI Taxonomy" id="36881"/>
    <lineage>
        <taxon>Eukaryota</taxon>
        <taxon>Viridiplantae</taxon>
        <taxon>Chlorophyta</taxon>
        <taxon>Pyramimonadophyceae</taxon>
        <taxon>Pyramimonadales</taxon>
        <taxon>Pyramimonadaceae</taxon>
        <taxon>Cymbomonas</taxon>
    </lineage>
</organism>
<dbReference type="Pfam" id="PF05602">
    <property type="entry name" value="CLPTM1"/>
    <property type="match status" value="1"/>
</dbReference>
<accession>A0AAE0KWF5</accession>
<proteinExistence type="inferred from homology"/>
<comment type="subcellular location">
    <subcellularLocation>
        <location evidence="1">Membrane</location>
        <topology evidence="1">Multi-pass membrane protein</topology>
    </subcellularLocation>
</comment>
<dbReference type="Proteomes" id="UP001190700">
    <property type="component" value="Unassembled WGS sequence"/>
</dbReference>
<dbReference type="GO" id="GO:0016020">
    <property type="term" value="C:membrane"/>
    <property type="evidence" value="ECO:0007669"/>
    <property type="project" value="UniProtKB-SubCell"/>
</dbReference>
<protein>
    <submittedName>
        <fullName evidence="7">Uncharacterized protein</fullName>
    </submittedName>
</protein>
<keyword evidence="5" id="KW-0472">Membrane</keyword>
<evidence type="ECO:0000256" key="2">
    <source>
        <dbReference type="ARBA" id="ARBA00009310"/>
    </source>
</evidence>
<dbReference type="PANTHER" id="PTHR21347:SF0">
    <property type="entry name" value="LIPID SCRAMBLASE CLPTM1L"/>
    <property type="match status" value="1"/>
</dbReference>